<keyword evidence="3" id="KW-1185">Reference proteome</keyword>
<feature type="domain" description="SnoaL-like" evidence="1">
    <location>
        <begin position="20"/>
        <end position="124"/>
    </location>
</feature>
<accession>A0ABW4SUW7</accession>
<dbReference type="Pfam" id="PF12680">
    <property type="entry name" value="SnoaL_2"/>
    <property type="match status" value="1"/>
</dbReference>
<protein>
    <submittedName>
        <fullName evidence="2">Nuclear transport factor 2 family protein</fullName>
    </submittedName>
</protein>
<evidence type="ECO:0000313" key="3">
    <source>
        <dbReference type="Proteomes" id="UP001597368"/>
    </source>
</evidence>
<dbReference type="RefSeq" id="WP_379573454.1">
    <property type="nucleotide sequence ID" value="NZ_JBHUFV010000029.1"/>
</dbReference>
<dbReference type="SUPFAM" id="SSF54427">
    <property type="entry name" value="NTF2-like"/>
    <property type="match status" value="1"/>
</dbReference>
<dbReference type="Proteomes" id="UP001597368">
    <property type="component" value="Unassembled WGS sequence"/>
</dbReference>
<dbReference type="InterPro" id="IPR037401">
    <property type="entry name" value="SnoaL-like"/>
</dbReference>
<dbReference type="EMBL" id="JBHUFV010000029">
    <property type="protein sequence ID" value="MFD1933410.1"/>
    <property type="molecule type" value="Genomic_DNA"/>
</dbReference>
<organism evidence="2 3">
    <name type="scientific">Nonomuraea mangrovi</name>
    <dbReference type="NCBI Taxonomy" id="2316207"/>
    <lineage>
        <taxon>Bacteria</taxon>
        <taxon>Bacillati</taxon>
        <taxon>Actinomycetota</taxon>
        <taxon>Actinomycetes</taxon>
        <taxon>Streptosporangiales</taxon>
        <taxon>Streptosporangiaceae</taxon>
        <taxon>Nonomuraea</taxon>
    </lineage>
</organism>
<comment type="caution">
    <text evidence="2">The sequence shown here is derived from an EMBL/GenBank/DDBJ whole genome shotgun (WGS) entry which is preliminary data.</text>
</comment>
<name>A0ABW4SUW7_9ACTN</name>
<reference evidence="3" key="1">
    <citation type="journal article" date="2019" name="Int. J. Syst. Evol. Microbiol.">
        <title>The Global Catalogue of Microorganisms (GCM) 10K type strain sequencing project: providing services to taxonomists for standard genome sequencing and annotation.</title>
        <authorList>
            <consortium name="The Broad Institute Genomics Platform"/>
            <consortium name="The Broad Institute Genome Sequencing Center for Infectious Disease"/>
            <person name="Wu L."/>
            <person name="Ma J."/>
        </authorList>
    </citation>
    <scope>NUCLEOTIDE SEQUENCE [LARGE SCALE GENOMIC DNA]</scope>
    <source>
        <strain evidence="3">ICMP 6774ER</strain>
    </source>
</reference>
<evidence type="ECO:0000259" key="1">
    <source>
        <dbReference type="Pfam" id="PF12680"/>
    </source>
</evidence>
<proteinExistence type="predicted"/>
<sequence>MMEIEAKTLTPTESTNRRTVAEIYSALATGNMEAFEERLAPNVKWTVIAGAGSGGTFYGRHRIVGMALAPIAADWADFEVTPFELTPAGDKLFVVGEYRGVHRASGKVGAARFVHVWHLRDGLAQRFETVYDSHAMWRATQ</sequence>
<dbReference type="InterPro" id="IPR032710">
    <property type="entry name" value="NTF2-like_dom_sf"/>
</dbReference>
<gene>
    <name evidence="2" type="ORF">ACFSKW_18265</name>
</gene>
<dbReference type="Gene3D" id="3.10.450.50">
    <property type="match status" value="1"/>
</dbReference>
<dbReference type="PANTHER" id="PTHR41252">
    <property type="entry name" value="BLR2505 PROTEIN"/>
    <property type="match status" value="1"/>
</dbReference>
<dbReference type="PANTHER" id="PTHR41252:SF1">
    <property type="entry name" value="BLR2505 PROTEIN"/>
    <property type="match status" value="1"/>
</dbReference>
<evidence type="ECO:0000313" key="2">
    <source>
        <dbReference type="EMBL" id="MFD1933410.1"/>
    </source>
</evidence>